<dbReference type="AlphaFoldDB" id="A0A8C1GS08"/>
<comment type="similarity">
    <text evidence="5">Belongs to the CFAP263 family.</text>
</comment>
<dbReference type="Pfam" id="PF13870">
    <property type="entry name" value="CCDC113_CCDC96_CC"/>
    <property type="match status" value="1"/>
</dbReference>
<dbReference type="GO" id="GO:0005930">
    <property type="term" value="C:axoneme"/>
    <property type="evidence" value="ECO:0007669"/>
    <property type="project" value="TreeGrafter"/>
</dbReference>
<evidence type="ECO:0000256" key="4">
    <source>
        <dbReference type="ARBA" id="ARBA00023273"/>
    </source>
</evidence>
<evidence type="ECO:0000256" key="2">
    <source>
        <dbReference type="ARBA" id="ARBA00022794"/>
    </source>
</evidence>
<dbReference type="PANTHER" id="PTHR15654:SF2">
    <property type="entry name" value="COILED-COIL DOMAIN-CONTAINING PROTEIN 113"/>
    <property type="match status" value="1"/>
</dbReference>
<dbReference type="InterPro" id="IPR051885">
    <property type="entry name" value="CC_CF"/>
</dbReference>
<keyword evidence="4" id="KW-0966">Cell projection</keyword>
<dbReference type="Ensembl" id="ENSCCRT00010014053.1">
    <property type="protein sequence ID" value="ENSCCRP00010012919.1"/>
    <property type="gene ID" value="ENSCCRG00010005477.1"/>
</dbReference>
<feature type="coiled-coil region" evidence="7">
    <location>
        <begin position="120"/>
        <end position="154"/>
    </location>
</feature>
<protein>
    <recommendedName>
        <fullName evidence="6">Cilia- and flagella-associated protein 263</fullName>
    </recommendedName>
</protein>
<evidence type="ECO:0000256" key="5">
    <source>
        <dbReference type="ARBA" id="ARBA00044506"/>
    </source>
</evidence>
<dbReference type="GO" id="GO:0060271">
    <property type="term" value="P:cilium assembly"/>
    <property type="evidence" value="ECO:0007669"/>
    <property type="project" value="TreeGrafter"/>
</dbReference>
<dbReference type="PANTHER" id="PTHR15654">
    <property type="entry name" value="COILED-COIL DOMAIN-CONTAINING PROTEIN 113-RELATED"/>
    <property type="match status" value="1"/>
</dbReference>
<accession>A0A8C1GS08</accession>
<evidence type="ECO:0000313" key="10">
    <source>
        <dbReference type="Proteomes" id="UP000694427"/>
    </source>
</evidence>
<proteinExistence type="inferred from homology"/>
<feature type="coiled-coil region" evidence="7">
    <location>
        <begin position="289"/>
        <end position="359"/>
    </location>
</feature>
<evidence type="ECO:0000256" key="1">
    <source>
        <dbReference type="ARBA" id="ARBA00004138"/>
    </source>
</evidence>
<evidence type="ECO:0000256" key="3">
    <source>
        <dbReference type="ARBA" id="ARBA00023054"/>
    </source>
</evidence>
<dbReference type="GO" id="GO:0036064">
    <property type="term" value="C:ciliary basal body"/>
    <property type="evidence" value="ECO:0007669"/>
    <property type="project" value="TreeGrafter"/>
</dbReference>
<dbReference type="Proteomes" id="UP000694427">
    <property type="component" value="Unplaced"/>
</dbReference>
<comment type="subcellular location">
    <subcellularLocation>
        <location evidence="1">Cell projection</location>
        <location evidence="1">Cilium</location>
    </subcellularLocation>
</comment>
<evidence type="ECO:0000256" key="6">
    <source>
        <dbReference type="ARBA" id="ARBA00044798"/>
    </source>
</evidence>
<evidence type="ECO:0000259" key="8">
    <source>
        <dbReference type="Pfam" id="PF13870"/>
    </source>
</evidence>
<evidence type="ECO:0000256" key="7">
    <source>
        <dbReference type="SAM" id="Coils"/>
    </source>
</evidence>
<feature type="domain" description="CCDC113/CCDC96 coiled-coil" evidence="8">
    <location>
        <begin position="188"/>
        <end position="360"/>
    </location>
</feature>
<reference evidence="9" key="2">
    <citation type="submission" date="2025-09" db="UniProtKB">
        <authorList>
            <consortium name="Ensembl"/>
        </authorList>
    </citation>
    <scope>IDENTIFICATION</scope>
</reference>
<keyword evidence="2" id="KW-0970">Cilium biogenesis/degradation</keyword>
<reference evidence="9" key="1">
    <citation type="submission" date="2025-08" db="UniProtKB">
        <authorList>
            <consortium name="Ensembl"/>
        </authorList>
    </citation>
    <scope>IDENTIFICATION</scope>
</reference>
<name>A0A8C1GS08_CYPCA</name>
<organism evidence="9 10">
    <name type="scientific">Cyprinus carpio</name>
    <name type="common">Common carp</name>
    <dbReference type="NCBI Taxonomy" id="7962"/>
    <lineage>
        <taxon>Eukaryota</taxon>
        <taxon>Metazoa</taxon>
        <taxon>Chordata</taxon>
        <taxon>Craniata</taxon>
        <taxon>Vertebrata</taxon>
        <taxon>Euteleostomi</taxon>
        <taxon>Actinopterygii</taxon>
        <taxon>Neopterygii</taxon>
        <taxon>Teleostei</taxon>
        <taxon>Ostariophysi</taxon>
        <taxon>Cypriniformes</taxon>
        <taxon>Cyprinidae</taxon>
        <taxon>Cyprininae</taxon>
        <taxon>Cyprinus</taxon>
    </lineage>
</organism>
<dbReference type="InterPro" id="IPR025254">
    <property type="entry name" value="CCDC113/CCDC96_CC"/>
</dbReference>
<keyword evidence="10" id="KW-1185">Reference proteome</keyword>
<evidence type="ECO:0000313" key="9">
    <source>
        <dbReference type="Ensembl" id="ENSCCRP00010012919.1"/>
    </source>
</evidence>
<sequence length="429" mass="49552">MKEEQIVRTDTTRARTIRDGTVSLATMAETTADGKINTDKKQLVQLVEDLKGSNAAQRAEIDMFERYIRGLDLQPQTENYETASQIEMATSPGRKTKARQQLLTLEQKCDVAKSMHKQMAEDLKRAKDLSERELDNYKATLEEADIHLTEVKKECCQFDRDIGKALRDKKSVTMSAEKVIRYIEDKVKAKESLIEKLHQKNAALLAYKKKLQIQLKQQEEMGEGLTALDFEQLKFGNMKCRKLLDEQNLRRVELKLLTGKTLHVLNSNKEKLQTLTHESDVLNSDSALRAKLLIKFEEETKQAEEERNKAEVLNRKLRGQLADFHVPHVLQYIKVKESHGQLKKSVKEWERKVEIAEVRILQTLKIYIYIPELCFLNDLIIIIPDGTKNVLKILGQASDHCWSQNSSSTTCSHRCWIVWFLKQQKLNMS</sequence>
<keyword evidence="3 7" id="KW-0175">Coiled coil</keyword>